<dbReference type="SMART" id="SM00922">
    <property type="entry name" value="MR_MLE"/>
    <property type="match status" value="1"/>
</dbReference>
<evidence type="ECO:0000256" key="3">
    <source>
        <dbReference type="ARBA" id="ARBA00022842"/>
    </source>
</evidence>
<proteinExistence type="predicted"/>
<dbReference type="Gene3D" id="3.20.20.120">
    <property type="entry name" value="Enolase-like C-terminal domain"/>
    <property type="match status" value="1"/>
</dbReference>
<dbReference type="EMBL" id="NQMS01000008">
    <property type="protein sequence ID" value="PAV95176.1"/>
    <property type="molecule type" value="Genomic_DNA"/>
</dbReference>
<dbReference type="InterPro" id="IPR036849">
    <property type="entry name" value="Enolase-like_C_sf"/>
</dbReference>
<gene>
    <name evidence="5" type="ORF">CJD50_17150</name>
</gene>
<evidence type="ECO:0000313" key="6">
    <source>
        <dbReference type="Proteomes" id="UP000218796"/>
    </source>
</evidence>
<dbReference type="Pfam" id="PF02746">
    <property type="entry name" value="MR_MLE_N"/>
    <property type="match status" value="1"/>
</dbReference>
<dbReference type="GO" id="GO:0016052">
    <property type="term" value="P:carbohydrate catabolic process"/>
    <property type="evidence" value="ECO:0007669"/>
    <property type="project" value="TreeGrafter"/>
</dbReference>
<comment type="cofactor">
    <cofactor evidence="1">
        <name>Mg(2+)</name>
        <dbReference type="ChEBI" id="CHEBI:18420"/>
    </cofactor>
</comment>
<comment type="caution">
    <text evidence="5">The sequence shown here is derived from an EMBL/GenBank/DDBJ whole genome shotgun (WGS) entry which is preliminary data.</text>
</comment>
<accession>A0A2A2M993</accession>
<dbReference type="InterPro" id="IPR013341">
    <property type="entry name" value="Mandelate_racemase_N_dom"/>
</dbReference>
<keyword evidence="6" id="KW-1185">Reference proteome</keyword>
<dbReference type="RefSeq" id="WP_039188120.1">
    <property type="nucleotide sequence ID" value="NZ_CALECD010000041.1"/>
</dbReference>
<dbReference type="PANTHER" id="PTHR13794">
    <property type="entry name" value="ENOLASE SUPERFAMILY, MANDELATE RACEMASE"/>
    <property type="match status" value="1"/>
</dbReference>
<dbReference type="InterPro" id="IPR029065">
    <property type="entry name" value="Enolase_C-like"/>
</dbReference>
<dbReference type="PANTHER" id="PTHR13794:SF58">
    <property type="entry name" value="MITOCHONDRIAL ENOLASE SUPERFAMILY MEMBER 1"/>
    <property type="match status" value="1"/>
</dbReference>
<feature type="domain" description="Mandelate racemase/muconate lactonizing enzyme C-terminal" evidence="4">
    <location>
        <begin position="146"/>
        <end position="243"/>
    </location>
</feature>
<dbReference type="Pfam" id="PF13378">
    <property type="entry name" value="MR_MLE_C"/>
    <property type="match status" value="1"/>
</dbReference>
<evidence type="ECO:0000256" key="2">
    <source>
        <dbReference type="ARBA" id="ARBA00022723"/>
    </source>
</evidence>
<dbReference type="AlphaFoldDB" id="A0A2A2M993"/>
<dbReference type="CDD" id="cd03316">
    <property type="entry name" value="MR_like"/>
    <property type="match status" value="1"/>
</dbReference>
<dbReference type="GO" id="GO:0000287">
    <property type="term" value="F:magnesium ion binding"/>
    <property type="evidence" value="ECO:0007669"/>
    <property type="project" value="TreeGrafter"/>
</dbReference>
<dbReference type="Proteomes" id="UP000218796">
    <property type="component" value="Unassembled WGS sequence"/>
</dbReference>
<dbReference type="SFLD" id="SFLDS00001">
    <property type="entry name" value="Enolase"/>
    <property type="match status" value="1"/>
</dbReference>
<keyword evidence="2" id="KW-0479">Metal-binding</keyword>
<dbReference type="Gene3D" id="3.30.390.10">
    <property type="entry name" value="Enolase-like, N-terminal domain"/>
    <property type="match status" value="1"/>
</dbReference>
<reference evidence="5 6" key="1">
    <citation type="submission" date="2017-08" db="EMBL/GenBank/DDBJ databases">
        <title>Draft Genome Sequence of Hafnia alvei CITHA-6 Isolated from Raw Bovine Milk.</title>
        <authorList>
            <person name="Culligan E.P."/>
            <person name="Mcsweeney A."/>
            <person name="O'Doherty C."/>
            <person name="Gleeson E."/>
            <person name="O'Riordan D."/>
            <person name="Sleator R.D."/>
        </authorList>
    </citation>
    <scope>NUCLEOTIDE SEQUENCE [LARGE SCALE GENOMIC DNA]</scope>
    <source>
        <strain evidence="5 6">CITHA-6</strain>
    </source>
</reference>
<evidence type="ECO:0000256" key="1">
    <source>
        <dbReference type="ARBA" id="ARBA00001946"/>
    </source>
</evidence>
<dbReference type="GO" id="GO:0016836">
    <property type="term" value="F:hydro-lyase activity"/>
    <property type="evidence" value="ECO:0007669"/>
    <property type="project" value="TreeGrafter"/>
</dbReference>
<name>A0A2A2M993_9GAMM</name>
<keyword evidence="3" id="KW-0460">Magnesium</keyword>
<dbReference type="OrthoDB" id="9796450at2"/>
<protein>
    <submittedName>
        <fullName evidence="5">Mandelate racemase</fullName>
    </submittedName>
</protein>
<evidence type="ECO:0000259" key="4">
    <source>
        <dbReference type="SMART" id="SM00922"/>
    </source>
</evidence>
<sequence>MKIIKAEIFMVNLEPKVKRVDAIQSFISQETPIVRLTTQSGLVGEGYTYTIGTGGSSVIALLKDHLLPRLIGCDASMIEEIWESLLFSTHSTSVGAITSLSLAAIDTALWDLKCKRMQLPLYKVAGGAKSKMRLYTTEGGWLHLSTQELVDDALAVKAKGFCGSKIKIGSENPVRDIARLDAVRKAVGDDYVIMTDCNQAFKYSEGKQRAALLEHINLSWIEEPFLAHDVDSHKKLCESTVIPVAVGESIYSIQHFKEYLQNNAADIIQVDVARIGGITPWLKVAHMAECFNKIVCPHFLMELHVSLCCAITNSRWLEYIPQLDSVTLAPVTIENGFAFPPEEAGLGIRWDWEKIQNETLVHIVIE</sequence>
<organism evidence="5 6">
    <name type="scientific">Hafnia paralvei</name>
    <dbReference type="NCBI Taxonomy" id="546367"/>
    <lineage>
        <taxon>Bacteria</taxon>
        <taxon>Pseudomonadati</taxon>
        <taxon>Pseudomonadota</taxon>
        <taxon>Gammaproteobacteria</taxon>
        <taxon>Enterobacterales</taxon>
        <taxon>Hafniaceae</taxon>
        <taxon>Hafnia</taxon>
    </lineage>
</organism>
<dbReference type="InterPro" id="IPR046945">
    <property type="entry name" value="RHMD-like"/>
</dbReference>
<dbReference type="InterPro" id="IPR029017">
    <property type="entry name" value="Enolase-like_N"/>
</dbReference>
<dbReference type="SUPFAM" id="SSF51604">
    <property type="entry name" value="Enolase C-terminal domain-like"/>
    <property type="match status" value="1"/>
</dbReference>
<dbReference type="InterPro" id="IPR013342">
    <property type="entry name" value="Mandelate_racemase_C"/>
</dbReference>
<dbReference type="SFLD" id="SFLDG00179">
    <property type="entry name" value="mandelate_racemase"/>
    <property type="match status" value="1"/>
</dbReference>
<dbReference type="SUPFAM" id="SSF54826">
    <property type="entry name" value="Enolase N-terminal domain-like"/>
    <property type="match status" value="1"/>
</dbReference>
<evidence type="ECO:0000313" key="5">
    <source>
        <dbReference type="EMBL" id="PAV95176.1"/>
    </source>
</evidence>